<reference evidence="1 2" key="1">
    <citation type="submission" date="2011-04" db="EMBL/GenBank/DDBJ databases">
        <title>The Genome Sequence of Clostridium citroniae WAL-19142.</title>
        <authorList>
            <consortium name="The Broad Institute Genome Sequencing Platform"/>
            <person name="Earl A."/>
            <person name="Ward D."/>
            <person name="Feldgarden M."/>
            <person name="Gevers D."/>
            <person name="Warren Y.A."/>
            <person name="Tyrrell K.L."/>
            <person name="Citron D.M."/>
            <person name="Goldstein E.J."/>
            <person name="Daigneault M."/>
            <person name="Allen-Vercoe E."/>
            <person name="Young S.K."/>
            <person name="Zeng Q."/>
            <person name="Gargeya S."/>
            <person name="Fitzgerald M."/>
            <person name="Haas B."/>
            <person name="Abouelleil A."/>
            <person name="Alvarado L."/>
            <person name="Arachchi H.M."/>
            <person name="Berlin A."/>
            <person name="Brown A."/>
            <person name="Chapman S.B."/>
            <person name="Chen Z."/>
            <person name="Dunbar C."/>
            <person name="Freedman E."/>
            <person name="Gearin G."/>
            <person name="Gellesch M."/>
            <person name="Goldberg J."/>
            <person name="Griggs A."/>
            <person name="Gujja S."/>
            <person name="Heilman E.R."/>
            <person name="Heiman D."/>
            <person name="Howarth C."/>
            <person name="Larson L."/>
            <person name="Lui A."/>
            <person name="MacDonald P.J."/>
            <person name="Mehta T."/>
            <person name="Montmayeur A."/>
            <person name="Murphy C."/>
            <person name="Neiman D."/>
            <person name="Pearson M."/>
            <person name="Priest M."/>
            <person name="Roberts A."/>
            <person name="Saif S."/>
            <person name="Shea T."/>
            <person name="Shenoy N."/>
            <person name="Sisk P."/>
            <person name="Stolte C."/>
            <person name="Sykes S."/>
            <person name="White J."/>
            <person name="Yandava C."/>
            <person name="Wortman J."/>
            <person name="Nusbaum C."/>
            <person name="Birren B."/>
        </authorList>
    </citation>
    <scope>NUCLEOTIDE SEQUENCE [LARGE SCALE GENOMIC DNA]</scope>
    <source>
        <strain evidence="1 2">WAL-19142</strain>
    </source>
</reference>
<accession>A0A0J9BJX0</accession>
<dbReference type="Proteomes" id="UP000037392">
    <property type="component" value="Unassembled WGS sequence"/>
</dbReference>
<organism evidence="1 2">
    <name type="scientific">[Clostridium] citroniae WAL-19142</name>
    <dbReference type="NCBI Taxonomy" id="742734"/>
    <lineage>
        <taxon>Bacteria</taxon>
        <taxon>Bacillati</taxon>
        <taxon>Bacillota</taxon>
        <taxon>Clostridia</taxon>
        <taxon>Lachnospirales</taxon>
        <taxon>Lachnospiraceae</taxon>
        <taxon>Enterocloster</taxon>
    </lineage>
</organism>
<evidence type="ECO:0000313" key="2">
    <source>
        <dbReference type="Proteomes" id="UP000037392"/>
    </source>
</evidence>
<comment type="caution">
    <text evidence="1">The sequence shown here is derived from an EMBL/GenBank/DDBJ whole genome shotgun (WGS) entry which is preliminary data.</text>
</comment>
<name>A0A0J9BJX0_9FIRM</name>
<gene>
    <name evidence="1" type="ORF">HMPREF9470_05249</name>
</gene>
<dbReference type="EMBL" id="ADLK01000049">
    <property type="protein sequence ID" value="KMW12524.1"/>
    <property type="molecule type" value="Genomic_DNA"/>
</dbReference>
<evidence type="ECO:0000313" key="1">
    <source>
        <dbReference type="EMBL" id="KMW12524.1"/>
    </source>
</evidence>
<sequence length="30" mass="3535">MKKRVLSLFVLIGCMSVLGLRFRKRADRLQ</sequence>
<protein>
    <submittedName>
        <fullName evidence="1">Uncharacterized protein</fullName>
    </submittedName>
</protein>
<dbReference type="AlphaFoldDB" id="A0A0J9BJX0"/>
<dbReference type="PATRIC" id="fig|742734.4.peg.5614"/>
<proteinExistence type="predicted"/>